<dbReference type="KEGG" id="phet:94292712"/>
<dbReference type="OrthoDB" id="273755at2759"/>
<proteinExistence type="predicted"/>
<protein>
    <submittedName>
        <fullName evidence="2">Uncharacterized protein</fullName>
    </submittedName>
</protein>
<organism evidence="2 3">
    <name type="scientific">Porcisia hertigi</name>
    <dbReference type="NCBI Taxonomy" id="2761500"/>
    <lineage>
        <taxon>Eukaryota</taxon>
        <taxon>Discoba</taxon>
        <taxon>Euglenozoa</taxon>
        <taxon>Kinetoplastea</taxon>
        <taxon>Metakinetoplastina</taxon>
        <taxon>Trypanosomatida</taxon>
        <taxon>Trypanosomatidae</taxon>
        <taxon>Leishmaniinae</taxon>
        <taxon>Porcisia</taxon>
    </lineage>
</organism>
<feature type="region of interest" description="Disordered" evidence="1">
    <location>
        <begin position="113"/>
        <end position="145"/>
    </location>
</feature>
<comment type="caution">
    <text evidence="2">The sequence shown here is derived from an EMBL/GenBank/DDBJ whole genome shotgun (WGS) entry which is preliminary data.</text>
</comment>
<gene>
    <name evidence="2" type="ORF">JKF63_06686</name>
</gene>
<dbReference type="GeneID" id="94292712"/>
<accession>A0A836LEK9</accession>
<keyword evidence="3" id="KW-1185">Reference proteome</keyword>
<evidence type="ECO:0000313" key="3">
    <source>
        <dbReference type="Proteomes" id="UP000674318"/>
    </source>
</evidence>
<dbReference type="Proteomes" id="UP000674318">
    <property type="component" value="Unassembled WGS sequence"/>
</dbReference>
<feature type="region of interest" description="Disordered" evidence="1">
    <location>
        <begin position="74"/>
        <end position="101"/>
    </location>
</feature>
<sequence length="195" mass="20784">MAAPRDAAVLSALVKLETARHRLHDALREAAFSLSSAQREEESTRGCFVSFDAVPTEPGSLEALAFLFPNSATTSGSDAKEAGGDQSDATSRVCSSSSSSSSGVWDIVQIEGQKRSKQKAPPAVSQRLSPAPNSTEEEALPPPDPIYYFSENPSSALRECQEAYRHVLRCIVETANAQQHALAAAACMPNECVDE</sequence>
<dbReference type="AlphaFoldDB" id="A0A836LEK9"/>
<evidence type="ECO:0000313" key="2">
    <source>
        <dbReference type="EMBL" id="KAG5509376.1"/>
    </source>
</evidence>
<dbReference type="EMBL" id="JAFJZO010000014">
    <property type="protein sequence ID" value="KAG5509376.1"/>
    <property type="molecule type" value="Genomic_DNA"/>
</dbReference>
<dbReference type="RefSeq" id="XP_067758528.1">
    <property type="nucleotide sequence ID" value="XM_067902635.1"/>
</dbReference>
<evidence type="ECO:0000256" key="1">
    <source>
        <dbReference type="SAM" id="MobiDB-lite"/>
    </source>
</evidence>
<name>A0A836LEK9_9TRYP</name>
<reference evidence="2 3" key="1">
    <citation type="submission" date="2021-02" db="EMBL/GenBank/DDBJ databases">
        <title>Porcisia hertigi Genome sequencing and assembly.</title>
        <authorList>
            <person name="Almutairi H."/>
            <person name="Gatherer D."/>
        </authorList>
    </citation>
    <scope>NUCLEOTIDE SEQUENCE [LARGE SCALE GENOMIC DNA]</scope>
    <source>
        <strain evidence="2 3">C119</strain>
    </source>
</reference>